<organism evidence="2 3">
    <name type="scientific">Torulaspora globosa</name>
    <dbReference type="NCBI Taxonomy" id="48254"/>
    <lineage>
        <taxon>Eukaryota</taxon>
        <taxon>Fungi</taxon>
        <taxon>Dikarya</taxon>
        <taxon>Ascomycota</taxon>
        <taxon>Saccharomycotina</taxon>
        <taxon>Saccharomycetes</taxon>
        <taxon>Saccharomycetales</taxon>
        <taxon>Saccharomycetaceae</taxon>
        <taxon>Torulaspora</taxon>
    </lineage>
</organism>
<dbReference type="PANTHER" id="PTHR40422">
    <property type="entry name" value="TRANSLATION MACHINERY-ASSOCIATED PROTEIN 17"/>
    <property type="match status" value="1"/>
</dbReference>
<keyword evidence="1" id="KW-0175">Coiled coil</keyword>
<dbReference type="EMBL" id="CP059246">
    <property type="protein sequence ID" value="QLL30439.1"/>
    <property type="molecule type" value="Genomic_DNA"/>
</dbReference>
<proteinExistence type="predicted"/>
<keyword evidence="3" id="KW-1185">Reference proteome</keyword>
<name>A0A7G3ZAA3_9SACH</name>
<dbReference type="GeneID" id="59323536"/>
<dbReference type="PANTHER" id="PTHR40422:SF1">
    <property type="entry name" value="TRANSLATION MACHINERY-ASSOCIATED PROTEIN 17"/>
    <property type="match status" value="1"/>
</dbReference>
<accession>A0A7G3ZAA3</accession>
<dbReference type="AlphaFoldDB" id="A0A7G3ZAA3"/>
<dbReference type="Proteomes" id="UP000515788">
    <property type="component" value="Chromosome 1"/>
</dbReference>
<dbReference type="GO" id="GO:0030674">
    <property type="term" value="F:protein-macromolecule adaptor activity"/>
    <property type="evidence" value="ECO:0007669"/>
    <property type="project" value="TreeGrafter"/>
</dbReference>
<evidence type="ECO:0000256" key="1">
    <source>
        <dbReference type="SAM" id="Coils"/>
    </source>
</evidence>
<dbReference type="GO" id="GO:0070682">
    <property type="term" value="P:proteasome regulatory particle assembly"/>
    <property type="evidence" value="ECO:0007669"/>
    <property type="project" value="InterPro"/>
</dbReference>
<reference evidence="2 3" key="1">
    <citation type="submission" date="2020-06" db="EMBL/GenBank/DDBJ databases">
        <title>The yeast mating-type switching endonuclease HO is a domesticated member of an unorthodox homing genetic element family.</title>
        <authorList>
            <person name="Coughlan A.Y."/>
            <person name="Lombardi L."/>
            <person name="Braun-Galleani S."/>
            <person name="Martos A.R."/>
            <person name="Galeote V."/>
            <person name="Bigey F."/>
            <person name="Dequin S."/>
            <person name="Byrne K.P."/>
            <person name="Wolfe K.H."/>
        </authorList>
    </citation>
    <scope>NUCLEOTIDE SEQUENCE [LARGE SCALE GENOMIC DNA]</scope>
    <source>
        <strain evidence="2 3">CBS764</strain>
    </source>
</reference>
<protein>
    <submittedName>
        <fullName evidence="2">Uncharacterized protein</fullName>
    </submittedName>
</protein>
<dbReference type="RefSeq" id="XP_037137114.1">
    <property type="nucleotide sequence ID" value="XM_037281219.1"/>
</dbReference>
<evidence type="ECO:0000313" key="2">
    <source>
        <dbReference type="EMBL" id="QLL30439.1"/>
    </source>
</evidence>
<sequence>MSAGGIRRPVQIEEFKTAISDMSADELAHLKQEIENSILHLNRSNARLNKYVAKLEGKAKTVEEEDEDDEELQNIEEGDLQLYHDSLRENEILLKNYDERLEALHQENLYRASAGKKPSS</sequence>
<dbReference type="KEGG" id="tgb:HG536_0A02560"/>
<evidence type="ECO:0000313" key="3">
    <source>
        <dbReference type="Proteomes" id="UP000515788"/>
    </source>
</evidence>
<feature type="coiled-coil region" evidence="1">
    <location>
        <begin position="45"/>
        <end position="107"/>
    </location>
</feature>
<dbReference type="InterPro" id="IPR038966">
    <property type="entry name" value="TMA17"/>
</dbReference>
<gene>
    <name evidence="2" type="ORF">HG536_0A02560</name>
</gene>
<dbReference type="OrthoDB" id="548474at2759"/>